<protein>
    <recommendedName>
        <fullName evidence="3">IPExxxVDY family protein</fullName>
    </recommendedName>
</protein>
<dbReference type="eggNOG" id="ENOG5034429">
    <property type="taxonomic scope" value="Bacteria"/>
</dbReference>
<dbReference type="NCBIfam" id="NF033205">
    <property type="entry name" value="IPExxxVDY"/>
    <property type="match status" value="1"/>
</dbReference>
<dbReference type="InterPro" id="IPR047690">
    <property type="entry name" value="IPExxxVDY_fam"/>
</dbReference>
<evidence type="ECO:0000313" key="1">
    <source>
        <dbReference type="EMBL" id="ADX67778.1"/>
    </source>
</evidence>
<dbReference type="AlphaFoldDB" id="F0P288"/>
<reference evidence="1 2" key="1">
    <citation type="journal article" date="2011" name="Stand. Genomic Sci.">
        <title>Complete genome sequence of Weeksella virosa type strain (9751).</title>
        <authorList>
            <person name="Lang E."/>
            <person name="Teshima H."/>
            <person name="Lucas S."/>
            <person name="Lapidus A."/>
            <person name="Hammon N."/>
            <person name="Deshpande S."/>
            <person name="Nolan M."/>
            <person name="Cheng J.F."/>
            <person name="Pitluck S."/>
            <person name="Liolios K."/>
            <person name="Pagani I."/>
            <person name="Mikhailova N."/>
            <person name="Ivanova N."/>
            <person name="Mavromatis K."/>
            <person name="Pati A."/>
            <person name="Tapia R."/>
            <person name="Han C."/>
            <person name="Goodwin L."/>
            <person name="Chen A."/>
            <person name="Palaniappan K."/>
            <person name="Land M."/>
            <person name="Hauser L."/>
            <person name="Chang Y.J."/>
            <person name="Jeffries C.D."/>
            <person name="Brambilla E.M."/>
            <person name="Kopitz M."/>
            <person name="Rohde M."/>
            <person name="Goker M."/>
            <person name="Tindall B.J."/>
            <person name="Detter J.C."/>
            <person name="Woyke T."/>
            <person name="Bristow J."/>
            <person name="Eisen J.A."/>
            <person name="Markowitz V."/>
            <person name="Hugenholtz P."/>
            <person name="Klenk H.P."/>
            <person name="Kyrpides N.C."/>
        </authorList>
    </citation>
    <scope>NUCLEOTIDE SEQUENCE [LARGE SCALE GENOMIC DNA]</scope>
    <source>
        <strain evidence="2">ATCC 43766 / DSM 16922 / JCM 21250 / NBRC 16016 / NCTC 11634 / CL345/78</strain>
    </source>
</reference>
<evidence type="ECO:0008006" key="3">
    <source>
        <dbReference type="Google" id="ProtNLM"/>
    </source>
</evidence>
<gene>
    <name evidence="1" type="ordered locus">Weevi_1069</name>
</gene>
<dbReference type="Proteomes" id="UP000008641">
    <property type="component" value="Chromosome"/>
</dbReference>
<proteinExistence type="predicted"/>
<dbReference type="OrthoDB" id="676614at2"/>
<reference evidence="2" key="2">
    <citation type="journal article" date="2011" name="Stand. Genomic Sci.">
        <title>Complete genome sequence of Weeksella virosa type strain (9751T).</title>
        <authorList>
            <person name="Lang E."/>
            <person name="Teshima H."/>
            <person name="Lucas S."/>
            <person name="Lapidus A."/>
            <person name="Hammon N."/>
            <person name="Deshpande S."/>
            <person name="Nolan M."/>
            <person name="Cheng J."/>
            <person name="Pitluck S."/>
            <person name="Liolios K."/>
            <person name="Pagani I."/>
            <person name="Mikhailova N."/>
            <person name="Ivanova N."/>
            <person name="Mavromatis K."/>
            <person name="Pati A."/>
            <person name="Tapia R."/>
            <person name="Han C."/>
            <person name="Goodwin L."/>
            <person name="Chen A."/>
            <person name="Palaniappan K."/>
            <person name="Land M."/>
            <person name="Hauser L."/>
            <person name="Chang Y."/>
            <person name="Jeffries C."/>
            <person name="Brambilla E."/>
            <person name="Kopitz M."/>
            <person name="Rohde M."/>
            <person name="Goker M."/>
            <person name="Tindall B."/>
            <person name="Detter J."/>
            <person name="Woyke T."/>
            <person name="Bristow J."/>
            <person name="Eisen J."/>
            <person name="Markowitz V."/>
            <person name="Hugenholtz P."/>
            <person name="Klenk H."/>
            <person name="Kyrpides N."/>
        </authorList>
    </citation>
    <scope>NUCLEOTIDE SEQUENCE [LARGE SCALE GENOMIC DNA]</scope>
    <source>
        <strain evidence="2">ATCC 43766 / DSM 16922 / JCM 21250 / NBRC 16016 / NCTC 11634 / CL345/78</strain>
    </source>
</reference>
<keyword evidence="2" id="KW-1185">Reference proteome</keyword>
<dbReference type="KEGG" id="wvi:Weevi_1069"/>
<evidence type="ECO:0000313" key="2">
    <source>
        <dbReference type="Proteomes" id="UP000008641"/>
    </source>
</evidence>
<name>F0P288_WEEVC</name>
<dbReference type="HOGENOM" id="CLU_1730684_0_0_10"/>
<dbReference type="RefSeq" id="WP_013598168.1">
    <property type="nucleotide sequence ID" value="NC_015144.1"/>
</dbReference>
<sequence length="151" mass="17990">MTDILLDDLIDFQLLGIISTFSNPFQLVYHLNVEQHTQFTRTNDLDIYINDELLVYYPTFLWEDPLQQRSYHLIKNLPLPEFNSDTKDMNKLFDMAPYLLPQHKNYNYILKINGWEFDAHTVHLPFGLSHAIQNIVQFDLTQIKTLDRLIF</sequence>
<dbReference type="EMBL" id="CP002455">
    <property type="protein sequence ID" value="ADX67778.1"/>
    <property type="molecule type" value="Genomic_DNA"/>
</dbReference>
<accession>F0P288</accession>
<dbReference type="STRING" id="865938.Weevi_1069"/>
<organism evidence="1 2">
    <name type="scientific">Weeksella virosa (strain ATCC 43766 / DSM 16922 / JCM 21250 / CCUG 30538 / CDC 9751 / IAM 14551 / NBRC 16016 / NCTC 11634 / CL345/78)</name>
    <dbReference type="NCBI Taxonomy" id="865938"/>
    <lineage>
        <taxon>Bacteria</taxon>
        <taxon>Pseudomonadati</taxon>
        <taxon>Bacteroidota</taxon>
        <taxon>Flavobacteriia</taxon>
        <taxon>Flavobacteriales</taxon>
        <taxon>Weeksellaceae</taxon>
        <taxon>Weeksella</taxon>
    </lineage>
</organism>